<keyword evidence="2" id="KW-0012">Acyltransferase</keyword>
<keyword evidence="1" id="KW-0175">Coiled coil</keyword>
<dbReference type="RefSeq" id="WP_085884637.1">
    <property type="nucleotide sequence ID" value="NZ_FWFR01000003.1"/>
</dbReference>
<accession>A0A1Y5TRH1</accession>
<dbReference type="OrthoDB" id="9803036at2"/>
<dbReference type="CDD" id="cd04645">
    <property type="entry name" value="LbH_gamma_CA_like"/>
    <property type="match status" value="1"/>
</dbReference>
<dbReference type="AlphaFoldDB" id="A0A1Y5TRH1"/>
<dbReference type="Pfam" id="PF00132">
    <property type="entry name" value="Hexapep"/>
    <property type="match status" value="1"/>
</dbReference>
<gene>
    <name evidence="2" type="primary">dapH</name>
    <name evidence="2" type="ORF">OCH7691_03280</name>
</gene>
<proteinExistence type="predicted"/>
<organism evidence="2 3">
    <name type="scientific">Oceanibacterium hippocampi</name>
    <dbReference type="NCBI Taxonomy" id="745714"/>
    <lineage>
        <taxon>Bacteria</taxon>
        <taxon>Pseudomonadati</taxon>
        <taxon>Pseudomonadota</taxon>
        <taxon>Alphaproteobacteria</taxon>
        <taxon>Sneathiellales</taxon>
        <taxon>Sneathiellaceae</taxon>
        <taxon>Oceanibacterium</taxon>
    </lineage>
</organism>
<dbReference type="Proteomes" id="UP000193200">
    <property type="component" value="Unassembled WGS sequence"/>
</dbReference>
<dbReference type="InterPro" id="IPR001451">
    <property type="entry name" value="Hexapep"/>
</dbReference>
<dbReference type="InterPro" id="IPR047324">
    <property type="entry name" value="LbH_gamma_CA-like"/>
</dbReference>
<dbReference type="InterPro" id="IPR011004">
    <property type="entry name" value="Trimer_LpxA-like_sf"/>
</dbReference>
<dbReference type="EC" id="2.3.1.89" evidence="2"/>
<name>A0A1Y5TRH1_9PROT</name>
<dbReference type="InterPro" id="IPR050484">
    <property type="entry name" value="Transf_Hexapept/Carb_Anhydrase"/>
</dbReference>
<dbReference type="PANTHER" id="PTHR13061">
    <property type="entry name" value="DYNACTIN SUBUNIT P25"/>
    <property type="match status" value="1"/>
</dbReference>
<feature type="coiled-coil region" evidence="1">
    <location>
        <begin position="175"/>
        <end position="202"/>
    </location>
</feature>
<reference evidence="2 3" key="1">
    <citation type="submission" date="2017-03" db="EMBL/GenBank/DDBJ databases">
        <authorList>
            <person name="Afonso C.L."/>
            <person name="Miller P.J."/>
            <person name="Scott M.A."/>
            <person name="Spackman E."/>
            <person name="Goraichik I."/>
            <person name="Dimitrov K.M."/>
            <person name="Suarez D.L."/>
            <person name="Swayne D.E."/>
        </authorList>
    </citation>
    <scope>NUCLEOTIDE SEQUENCE [LARGE SCALE GENOMIC DNA]</scope>
    <source>
        <strain evidence="2 3">CECT 7691</strain>
    </source>
</reference>
<keyword evidence="2" id="KW-0808">Transferase</keyword>
<evidence type="ECO:0000313" key="3">
    <source>
        <dbReference type="Proteomes" id="UP000193200"/>
    </source>
</evidence>
<dbReference type="SUPFAM" id="SSF51161">
    <property type="entry name" value="Trimeric LpxA-like enzymes"/>
    <property type="match status" value="1"/>
</dbReference>
<sequence length="202" mass="21791">MAINGPDVTLDHPAFIHPSAEIFGKVHIGRDASVWLNVVIRAENQSVEIGEGSNVQDFVMIHVGASTGTRIGRHCSIAHHSTVHGCTLGDNCLVGINVTIMDGAVIGKNCVIGGHSLITENTVIPDNSIVMGTPGRVVKTRNSFMQTRMNALAYVRNAKAYAAGRYREWDQPEFVAAMMAARAEFEREMAEAESAMAEQNAT</sequence>
<dbReference type="InParanoid" id="A0A1Y5TRH1"/>
<dbReference type="PANTHER" id="PTHR13061:SF50">
    <property type="entry name" value="GAMMA CARBONIC ANHYDRASE 1, MITOCHONDRIAL"/>
    <property type="match status" value="1"/>
</dbReference>
<dbReference type="EMBL" id="FWFR01000003">
    <property type="protein sequence ID" value="SLN70341.1"/>
    <property type="molecule type" value="Genomic_DNA"/>
</dbReference>
<dbReference type="Gene3D" id="2.160.10.10">
    <property type="entry name" value="Hexapeptide repeat proteins"/>
    <property type="match status" value="1"/>
</dbReference>
<evidence type="ECO:0000313" key="2">
    <source>
        <dbReference type="EMBL" id="SLN70341.1"/>
    </source>
</evidence>
<evidence type="ECO:0000256" key="1">
    <source>
        <dbReference type="SAM" id="Coils"/>
    </source>
</evidence>
<dbReference type="GO" id="GO:0047200">
    <property type="term" value="F:tetrahydrodipicolinate N-acetyltransferase activity"/>
    <property type="evidence" value="ECO:0007669"/>
    <property type="project" value="UniProtKB-EC"/>
</dbReference>
<protein>
    <submittedName>
        <fullName evidence="2">2,3,4,5-tetrahydropyridine-2,6-dicarboxylate N-acetyltransferase</fullName>
        <ecNumber evidence="2">2.3.1.89</ecNumber>
    </submittedName>
</protein>
<keyword evidence="3" id="KW-1185">Reference proteome</keyword>